<dbReference type="EC" id="3.1.1.4" evidence="1"/>
<feature type="domain" description="PNPLA" evidence="10">
    <location>
        <begin position="456"/>
        <end position="663"/>
    </location>
</feature>
<feature type="short sequence motif" description="DGA/G" evidence="8">
    <location>
        <begin position="650"/>
        <end position="652"/>
    </location>
</feature>
<feature type="non-terminal residue" evidence="11">
    <location>
        <position position="1"/>
    </location>
</feature>
<dbReference type="PROSITE" id="PS51635">
    <property type="entry name" value="PNPLA"/>
    <property type="match status" value="1"/>
</dbReference>
<feature type="non-terminal residue" evidence="11">
    <location>
        <position position="802"/>
    </location>
</feature>
<protein>
    <recommendedName>
        <fullName evidence="1">phospholipase A2</fullName>
        <ecNumber evidence="1">3.1.1.4</ecNumber>
    </recommendedName>
</protein>
<evidence type="ECO:0000256" key="9">
    <source>
        <dbReference type="SAM" id="MobiDB-lite"/>
    </source>
</evidence>
<feature type="short sequence motif" description="GXSXG" evidence="8">
    <location>
        <begin position="492"/>
        <end position="496"/>
    </location>
</feature>
<dbReference type="PROSITE" id="PS50088">
    <property type="entry name" value="ANK_REPEAT"/>
    <property type="match status" value="2"/>
</dbReference>
<evidence type="ECO:0000256" key="5">
    <source>
        <dbReference type="ARBA" id="ARBA00023098"/>
    </source>
</evidence>
<sequence>VLTMQFFGQLVNNALSSVSNRFINPYRVKEVPLSVYAGGTCSRLEEEGRVVLYRNPSAQSWDCLLLNQDKTQSIALRLFQLGSEVDARNWFPQYSLKLRPFYESSQLPLRVETLQQITDCLRNHPDWSAAHIAVETGLRDCLKHNYVLSQINSRDGVEGCTPLHLACRKEDPQCVRELLEDCQARLDMVDKNAETPFHYAARQDNFQLMELLCKHSSGEGLNKLSSSGETALHIACRLGKTETVRAVLQSGARCDIIGGQGYPTQRFLYLTTELLKPTAFHTAETVHFVWVICNVLISNYRRLTIRPDSLSLFTLCLQGQPSLVAFSEWDLLTVITCYDTYFPCTCVFYVYRDFNMLQNPYNMQYKVSVLFQPSESSNRKVLLTLLHSIGAERCHPPSPDTPTRLPSPPQRPARPPPPHLGFDDLVHVAAALGALTKGVVEVDGVRAANRKFDRLLCLDGGGIKGLVLIQLLMALEKAAGRPIRDLFDWVSGTSTGGILALAVVHGKSMEYLRCLYFRMKDEVFKGSRPYESAPLEEFLKREFGENTKMTDIQYPKVMVTGTLADRHPAELHFFRNYDTPETGQDPPYKRSADFQPLTQPQEDEEVIFMGYTHRATKRRKVSDEDQLVWRAARCSGAAPSYFRPMGRFLDGGLLANNPTLDAMTEIHEYNRALKHKGRGSDALRLGVVVSLGTGKPPQVAVNSVDVFRPSNPFELAKSFVGAKELGRMLVDCCTDSDGRAVDRARAWCEMTDIAYFRLSPQFSSEVLLDEIEDAVLVNMLWETQIYVYEQREQIQHLARWLL</sequence>
<evidence type="ECO:0000256" key="7">
    <source>
        <dbReference type="PROSITE-ProRule" id="PRU00023"/>
    </source>
</evidence>
<comment type="catalytic activity">
    <reaction evidence="6">
        <text>a 1,2-diacyl-sn-glycero-3-phosphocholine + H2O = a 1-acyl-sn-glycero-3-phosphocholine + a fatty acid + H(+)</text>
        <dbReference type="Rhea" id="RHEA:15801"/>
        <dbReference type="ChEBI" id="CHEBI:15377"/>
        <dbReference type="ChEBI" id="CHEBI:15378"/>
        <dbReference type="ChEBI" id="CHEBI:28868"/>
        <dbReference type="ChEBI" id="CHEBI:57643"/>
        <dbReference type="ChEBI" id="CHEBI:58168"/>
        <dbReference type="EC" id="3.1.1.4"/>
    </reaction>
    <physiologicalReaction direction="left-to-right" evidence="6">
        <dbReference type="Rhea" id="RHEA:15802"/>
    </physiologicalReaction>
</comment>
<keyword evidence="3 8" id="KW-0378">Hydrolase</keyword>
<evidence type="ECO:0000313" key="12">
    <source>
        <dbReference type="Proteomes" id="UP001166093"/>
    </source>
</evidence>
<dbReference type="Pfam" id="PF12796">
    <property type="entry name" value="Ank_2"/>
    <property type="match status" value="1"/>
</dbReference>
<evidence type="ECO:0000256" key="2">
    <source>
        <dbReference type="ARBA" id="ARBA00022737"/>
    </source>
</evidence>
<dbReference type="PANTHER" id="PTHR24139:SF34">
    <property type="entry name" value="85_88 KDA CALCIUM-INDEPENDENT PHOSPHOLIPASE A2"/>
    <property type="match status" value="1"/>
</dbReference>
<evidence type="ECO:0000256" key="4">
    <source>
        <dbReference type="ARBA" id="ARBA00023043"/>
    </source>
</evidence>
<evidence type="ECO:0000256" key="8">
    <source>
        <dbReference type="PROSITE-ProRule" id="PRU01161"/>
    </source>
</evidence>
<keyword evidence="8" id="KW-0442">Lipid degradation</keyword>
<dbReference type="SUPFAM" id="SSF48403">
    <property type="entry name" value="Ankyrin repeat"/>
    <property type="match status" value="1"/>
</dbReference>
<dbReference type="SUPFAM" id="SSF52151">
    <property type="entry name" value="FabD/lysophospholipase-like"/>
    <property type="match status" value="1"/>
</dbReference>
<dbReference type="PANTHER" id="PTHR24139">
    <property type="entry name" value="CALCIUM-INDEPENDENT PHOSPHOLIPASE A2"/>
    <property type="match status" value="1"/>
</dbReference>
<keyword evidence="5 8" id="KW-0443">Lipid metabolism</keyword>
<evidence type="ECO:0000313" key="11">
    <source>
        <dbReference type="EMBL" id="MBN3285820.1"/>
    </source>
</evidence>
<accession>A0ABS2YH08</accession>
<keyword evidence="4 7" id="KW-0040">ANK repeat</keyword>
<feature type="repeat" description="ANK" evidence="7">
    <location>
        <begin position="227"/>
        <end position="259"/>
    </location>
</feature>
<dbReference type="InterPro" id="IPR002641">
    <property type="entry name" value="PNPLA_dom"/>
</dbReference>
<evidence type="ECO:0000259" key="10">
    <source>
        <dbReference type="PROSITE" id="PS51635"/>
    </source>
</evidence>
<feature type="repeat" description="ANK" evidence="7">
    <location>
        <begin position="158"/>
        <end position="191"/>
    </location>
</feature>
<dbReference type="Gene3D" id="3.40.1090.10">
    <property type="entry name" value="Cytosolic phospholipase A2 catalytic domain"/>
    <property type="match status" value="1"/>
</dbReference>
<evidence type="ECO:0000256" key="6">
    <source>
        <dbReference type="ARBA" id="ARBA00023422"/>
    </source>
</evidence>
<evidence type="ECO:0000256" key="3">
    <source>
        <dbReference type="ARBA" id="ARBA00022801"/>
    </source>
</evidence>
<dbReference type="EMBL" id="JAAWVQ010152885">
    <property type="protein sequence ID" value="MBN3285820.1"/>
    <property type="molecule type" value="Genomic_DNA"/>
</dbReference>
<gene>
    <name evidence="11" type="primary">Pla2g6_1</name>
    <name evidence="11" type="ORF">GTO93_0021221</name>
</gene>
<dbReference type="InterPro" id="IPR036770">
    <property type="entry name" value="Ankyrin_rpt-contain_sf"/>
</dbReference>
<feature type="short sequence motif" description="GXGXXG" evidence="8">
    <location>
        <begin position="460"/>
        <end position="465"/>
    </location>
</feature>
<dbReference type="Proteomes" id="UP001166093">
    <property type="component" value="Unassembled WGS sequence"/>
</dbReference>
<proteinExistence type="predicted"/>
<name>A0ABS2YH08_POLSP</name>
<reference evidence="11" key="1">
    <citation type="journal article" date="2021" name="Cell">
        <title>Tracing the genetic footprints of vertebrate landing in non-teleost ray-finned fishes.</title>
        <authorList>
            <person name="Bi X."/>
            <person name="Wang K."/>
            <person name="Yang L."/>
            <person name="Pan H."/>
            <person name="Jiang H."/>
            <person name="Wei Q."/>
            <person name="Fang M."/>
            <person name="Yu H."/>
            <person name="Zhu C."/>
            <person name="Cai Y."/>
            <person name="He Y."/>
            <person name="Gan X."/>
            <person name="Zeng H."/>
            <person name="Yu D."/>
            <person name="Zhu Y."/>
            <person name="Jiang H."/>
            <person name="Qiu Q."/>
            <person name="Yang H."/>
            <person name="Zhang Y.E."/>
            <person name="Wang W."/>
            <person name="Zhu M."/>
            <person name="He S."/>
            <person name="Zhang G."/>
        </authorList>
    </citation>
    <scope>NUCLEOTIDE SEQUENCE</scope>
    <source>
        <strain evidence="11">Pddl_001</strain>
    </source>
</reference>
<evidence type="ECO:0000256" key="1">
    <source>
        <dbReference type="ARBA" id="ARBA00013278"/>
    </source>
</evidence>
<dbReference type="InterPro" id="IPR002110">
    <property type="entry name" value="Ankyrin_rpt"/>
</dbReference>
<comment type="caution">
    <text evidence="11">The sequence shown here is derived from an EMBL/GenBank/DDBJ whole genome shotgun (WGS) entry which is preliminary data.</text>
</comment>
<feature type="active site" description="Nucleophile" evidence="8">
    <location>
        <position position="494"/>
    </location>
</feature>
<dbReference type="InterPro" id="IPR016035">
    <property type="entry name" value="Acyl_Trfase/lysoPLipase"/>
</dbReference>
<keyword evidence="12" id="KW-1185">Reference proteome</keyword>
<dbReference type="Gene3D" id="1.25.40.20">
    <property type="entry name" value="Ankyrin repeat-containing domain"/>
    <property type="match status" value="1"/>
</dbReference>
<feature type="active site" description="Proton acceptor" evidence="8">
    <location>
        <position position="650"/>
    </location>
</feature>
<organism evidence="11 12">
    <name type="scientific">Polyodon spathula</name>
    <name type="common">North American paddlefish</name>
    <name type="synonym">Squalus spathula</name>
    <dbReference type="NCBI Taxonomy" id="7913"/>
    <lineage>
        <taxon>Eukaryota</taxon>
        <taxon>Metazoa</taxon>
        <taxon>Chordata</taxon>
        <taxon>Craniata</taxon>
        <taxon>Vertebrata</taxon>
        <taxon>Euteleostomi</taxon>
        <taxon>Actinopterygii</taxon>
        <taxon>Chondrostei</taxon>
        <taxon>Acipenseriformes</taxon>
        <taxon>Polyodontidae</taxon>
        <taxon>Polyodon</taxon>
    </lineage>
</organism>
<dbReference type="PROSITE" id="PS50297">
    <property type="entry name" value="ANK_REP_REGION"/>
    <property type="match status" value="2"/>
</dbReference>
<dbReference type="InterPro" id="IPR047148">
    <property type="entry name" value="PLPL9"/>
</dbReference>
<dbReference type="SMART" id="SM00248">
    <property type="entry name" value="ANK"/>
    <property type="match status" value="3"/>
</dbReference>
<feature type="region of interest" description="Disordered" evidence="9">
    <location>
        <begin position="392"/>
        <end position="417"/>
    </location>
</feature>
<dbReference type="CDD" id="cd07212">
    <property type="entry name" value="Pat_PNPLA9"/>
    <property type="match status" value="1"/>
</dbReference>
<dbReference type="Pfam" id="PF01734">
    <property type="entry name" value="Patatin"/>
    <property type="match status" value="1"/>
</dbReference>
<feature type="compositionally biased region" description="Pro residues" evidence="9">
    <location>
        <begin position="396"/>
        <end position="417"/>
    </location>
</feature>
<keyword evidence="2" id="KW-0677">Repeat</keyword>